<feature type="region of interest" description="Disordered" evidence="9">
    <location>
        <begin position="507"/>
        <end position="547"/>
    </location>
</feature>
<keyword evidence="8" id="KW-0472">Membrane</keyword>
<keyword evidence="7" id="KW-0653">Protein transport</keyword>
<evidence type="ECO:0000313" key="11">
    <source>
        <dbReference type="EMBL" id="OEL23304.1"/>
    </source>
</evidence>
<evidence type="ECO:0000256" key="3">
    <source>
        <dbReference type="ARBA" id="ARBA00011738"/>
    </source>
</evidence>
<feature type="compositionally biased region" description="Low complexity" evidence="9">
    <location>
        <begin position="507"/>
        <end position="516"/>
    </location>
</feature>
<keyword evidence="5" id="KW-0963">Cytoplasm</keyword>
<dbReference type="FunFam" id="1.10.1000.11:FF:000005">
    <property type="entry name" value="Brefeldin A-inhibited guanine nucleotide-exchange 1"/>
    <property type="match status" value="1"/>
</dbReference>
<dbReference type="Proteomes" id="UP000095767">
    <property type="component" value="Unassembled WGS sequence"/>
</dbReference>
<dbReference type="Pfam" id="PF12783">
    <property type="entry name" value="Sec7-like_HUS"/>
    <property type="match status" value="1"/>
</dbReference>
<dbReference type="InterPro" id="IPR000904">
    <property type="entry name" value="Sec7_dom"/>
</dbReference>
<reference evidence="11 12" key="1">
    <citation type="submission" date="2016-09" db="EMBL/GenBank/DDBJ databases">
        <title>The draft genome of Dichanthelium oligosanthes: A C3 panicoid grass species.</title>
        <authorList>
            <person name="Studer A.J."/>
            <person name="Schnable J.C."/>
            <person name="Brutnell T.P."/>
        </authorList>
    </citation>
    <scope>NUCLEOTIDE SEQUENCE [LARGE SCALE GENOMIC DNA]</scope>
    <source>
        <strain evidence="12">cv. Kellogg 1175</strain>
        <tissue evidence="11">Leaf</tissue>
    </source>
</reference>
<feature type="compositionally biased region" description="Low complexity" evidence="9">
    <location>
        <begin position="53"/>
        <end position="69"/>
    </location>
</feature>
<dbReference type="InterPro" id="IPR035999">
    <property type="entry name" value="Sec7_dom_sf"/>
</dbReference>
<dbReference type="STRING" id="888268.A0A1E5VE67"/>
<dbReference type="Pfam" id="PF01369">
    <property type="entry name" value="Sec7"/>
    <property type="match status" value="1"/>
</dbReference>
<dbReference type="GO" id="GO:0015031">
    <property type="term" value="P:protein transport"/>
    <property type="evidence" value="ECO:0007669"/>
    <property type="project" value="UniProtKB-KW"/>
</dbReference>
<dbReference type="GO" id="GO:0005802">
    <property type="term" value="C:trans-Golgi network"/>
    <property type="evidence" value="ECO:0007669"/>
    <property type="project" value="TreeGrafter"/>
</dbReference>
<dbReference type="GO" id="GO:0016020">
    <property type="term" value="C:membrane"/>
    <property type="evidence" value="ECO:0007669"/>
    <property type="project" value="UniProtKB-SubCell"/>
</dbReference>
<dbReference type="Gene3D" id="1.10.1000.11">
    <property type="entry name" value="Arf Nucleotide-binding Site Opener,domain 2"/>
    <property type="match status" value="1"/>
</dbReference>
<dbReference type="CDD" id="cd00171">
    <property type="entry name" value="Sec7"/>
    <property type="match status" value="1"/>
</dbReference>
<comment type="subcellular location">
    <subcellularLocation>
        <location evidence="2">Cytoplasm</location>
        <location evidence="2">Cytosol</location>
    </subcellularLocation>
    <subcellularLocation>
        <location evidence="1">Membrane</location>
        <topology evidence="1">Peripheral membrane protein</topology>
        <orientation evidence="1">Cytoplasmic side</orientation>
    </subcellularLocation>
</comment>
<dbReference type="PANTHER" id="PTHR10663:SF398">
    <property type="entry name" value="BREFELDIN A-INHIBITED GUANINE NUCLEOTIDE-EXCHANGE PROTEIN 1"/>
    <property type="match status" value="1"/>
</dbReference>
<evidence type="ECO:0000256" key="8">
    <source>
        <dbReference type="ARBA" id="ARBA00023136"/>
    </source>
</evidence>
<dbReference type="Pfam" id="PF20252">
    <property type="entry name" value="BIG2_C"/>
    <property type="match status" value="1"/>
</dbReference>
<dbReference type="PROSITE" id="PS50190">
    <property type="entry name" value="SEC7"/>
    <property type="match status" value="1"/>
</dbReference>
<dbReference type="GO" id="GO:0005085">
    <property type="term" value="F:guanyl-nucleotide exchange factor activity"/>
    <property type="evidence" value="ECO:0007669"/>
    <property type="project" value="UniProtKB-KW"/>
</dbReference>
<dbReference type="Pfam" id="PF16213">
    <property type="entry name" value="DCB"/>
    <property type="match status" value="1"/>
</dbReference>
<dbReference type="InterPro" id="IPR032629">
    <property type="entry name" value="DCB_dom"/>
</dbReference>
<dbReference type="SUPFAM" id="SSF48425">
    <property type="entry name" value="Sec7 domain"/>
    <property type="match status" value="1"/>
</dbReference>
<feature type="domain" description="SEC7" evidence="10">
    <location>
        <begin position="548"/>
        <end position="735"/>
    </location>
</feature>
<dbReference type="PANTHER" id="PTHR10663">
    <property type="entry name" value="GUANYL-NUCLEOTIDE EXCHANGE FACTOR"/>
    <property type="match status" value="1"/>
</dbReference>
<dbReference type="EMBL" id="LWDX02042869">
    <property type="protein sequence ID" value="OEL23304.1"/>
    <property type="molecule type" value="Genomic_DNA"/>
</dbReference>
<evidence type="ECO:0000256" key="5">
    <source>
        <dbReference type="ARBA" id="ARBA00022490"/>
    </source>
</evidence>
<evidence type="ECO:0000256" key="6">
    <source>
        <dbReference type="ARBA" id="ARBA00022658"/>
    </source>
</evidence>
<accession>A0A1E5VE67</accession>
<keyword evidence="4" id="KW-0813">Transport</keyword>
<dbReference type="InterPro" id="IPR016024">
    <property type="entry name" value="ARM-type_fold"/>
</dbReference>
<dbReference type="GO" id="GO:0032012">
    <property type="term" value="P:regulation of ARF protein signal transduction"/>
    <property type="evidence" value="ECO:0007669"/>
    <property type="project" value="InterPro"/>
</dbReference>
<dbReference type="GO" id="GO:0005829">
    <property type="term" value="C:cytosol"/>
    <property type="evidence" value="ECO:0007669"/>
    <property type="project" value="UniProtKB-SubCell"/>
</dbReference>
<evidence type="ECO:0000256" key="2">
    <source>
        <dbReference type="ARBA" id="ARBA00004514"/>
    </source>
</evidence>
<dbReference type="InterPro" id="IPR023394">
    <property type="entry name" value="Sec7_C_sf"/>
</dbReference>
<evidence type="ECO:0000313" key="12">
    <source>
        <dbReference type="Proteomes" id="UP000095767"/>
    </source>
</evidence>
<keyword evidence="6" id="KW-0344">Guanine-nucleotide releasing factor</keyword>
<comment type="caution">
    <text evidence="11">The sequence shown here is derived from an EMBL/GenBank/DDBJ whole genome shotgun (WGS) entry which is preliminary data.</text>
</comment>
<evidence type="ECO:0000256" key="1">
    <source>
        <dbReference type="ARBA" id="ARBA00004287"/>
    </source>
</evidence>
<evidence type="ECO:0000256" key="7">
    <source>
        <dbReference type="ARBA" id="ARBA00022927"/>
    </source>
</evidence>
<evidence type="ECO:0000259" key="10">
    <source>
        <dbReference type="PROSITE" id="PS50190"/>
    </source>
</evidence>
<dbReference type="Pfam" id="PF09324">
    <property type="entry name" value="Sec7-like_HDS"/>
    <property type="match status" value="1"/>
</dbReference>
<feature type="region of interest" description="Disordered" evidence="9">
    <location>
        <begin position="53"/>
        <end position="74"/>
    </location>
</feature>
<evidence type="ECO:0000256" key="4">
    <source>
        <dbReference type="ARBA" id="ARBA00022448"/>
    </source>
</evidence>
<dbReference type="Gene3D" id="1.10.220.20">
    <property type="match status" value="1"/>
</dbReference>
<dbReference type="SUPFAM" id="SSF48371">
    <property type="entry name" value="ARM repeat"/>
    <property type="match status" value="1"/>
</dbReference>
<dbReference type="FunFam" id="1.10.220.20:FF:000002">
    <property type="entry name" value="Brefeldin A-inhibited guanine nucleotide-exchange protein 1"/>
    <property type="match status" value="1"/>
</dbReference>
<name>A0A1E5VE67_9POAL</name>
<protein>
    <submittedName>
        <fullName evidence="11">Brefeldin A-inhibited guanine nucleotide-exchange protein 1</fullName>
    </submittedName>
</protein>
<dbReference type="InterPro" id="IPR032691">
    <property type="entry name" value="Mon2/Sec7/BIG1-like_HUS"/>
</dbReference>
<evidence type="ECO:0000256" key="9">
    <source>
        <dbReference type="SAM" id="MobiDB-lite"/>
    </source>
</evidence>
<organism evidence="11 12">
    <name type="scientific">Dichanthelium oligosanthes</name>
    <dbReference type="NCBI Taxonomy" id="888268"/>
    <lineage>
        <taxon>Eukaryota</taxon>
        <taxon>Viridiplantae</taxon>
        <taxon>Streptophyta</taxon>
        <taxon>Embryophyta</taxon>
        <taxon>Tracheophyta</taxon>
        <taxon>Spermatophyta</taxon>
        <taxon>Magnoliopsida</taxon>
        <taxon>Liliopsida</taxon>
        <taxon>Poales</taxon>
        <taxon>Poaceae</taxon>
        <taxon>PACMAD clade</taxon>
        <taxon>Panicoideae</taxon>
        <taxon>Panicodae</taxon>
        <taxon>Paniceae</taxon>
        <taxon>Dichantheliinae</taxon>
        <taxon>Dichanthelium</taxon>
    </lineage>
</organism>
<gene>
    <name evidence="11" type="ORF">BAE44_0015675</name>
</gene>
<dbReference type="InterPro" id="IPR046455">
    <property type="entry name" value="Sec7/BIG1-like_C"/>
</dbReference>
<feature type="region of interest" description="Disordered" evidence="9">
    <location>
        <begin position="257"/>
        <end position="283"/>
    </location>
</feature>
<feature type="compositionally biased region" description="Low complexity" evidence="9">
    <location>
        <begin position="537"/>
        <end position="547"/>
    </location>
</feature>
<keyword evidence="12" id="KW-1185">Reference proteome</keyword>
<dbReference type="InterPro" id="IPR015403">
    <property type="entry name" value="Mon2/Sec7/BIG1-like_HDS"/>
</dbReference>
<comment type="subunit">
    <text evidence="3">Homodimer.</text>
</comment>
<proteinExistence type="predicted"/>
<dbReference type="SMART" id="SM00222">
    <property type="entry name" value="Sec7"/>
    <property type="match status" value="1"/>
</dbReference>
<dbReference type="OrthoDB" id="430364at2759"/>
<sequence length="1694" mass="187074">MSSLEPDAEGGPGGASPAARVLARALDKVIKHSSWRRHAALVAASKSALDLLSSAPAPAPEPGESSAPASPVPGLPAPAADAALAALLLALDPGSPKVAEPALECVAGLLSLRLLRGDVDGADPSSSPPSLISRLFAAVLSCVSLGGGGDDALELAVLRVLVAFARCPAVAVSGDCLGQVVKACYNVYLGSTSGGNQLCAKLAIAQVLVIVFARVEADAMDVRVRTVSAADMMDLSDRSLNDSSVVQAAQAFINEAMEGSDAPEEAPPADAAPIEGEGSGEDGGLSRIREDGVALFKNLCKLSMKFGTPDSPDDPMLLRGKVLSLELVRMVVDSAGPFWKTNEKYLEAVKQYLCLSLLKNSALSAMSVFQLLCSIFMSLISRFRSGLKEEIGMFFPMLILRVLENVLQPSFLQKMTVLNFLEKICKEPQVIIDIFVNFDCDVDAPNIFERIVNGLLKTALGVPAGSTTTLTVAQDQTFRIESVKCLATVMKSMSTWMDQQLRIGEFSPSSSESLSSMENQNIHNGEEGSGMDELQFDTSNSDITDSSSLEQRRAYKMELQKGIALFNKKPSKGIDFLIRSKKIGQSPEDVASFLRNTAVLNATMIGDYLGERDDFPLKVMHAYVDALNFEGMDFGQAIRLFLQGFRLPGEAQKIDRIMEKFAQCYCKCNPNAFTSADTAYVLAYSVILLNTDAHNPMVKNKMSKADFMRNNRGIDDGKDLPEDYLSSLYDQIVNNEIKMSADSSVAQTKQSNSASRLLGLDNIINFVNWRPAEDRAVGANDLLIKHIQEKFKAKRGKLESTFYVVADATILRFMMESCWAPMMAAFSVLLDQCDDKAATSQCLKGLRFSVHITSVMCMQTQRDAFLTSIAKFTSLHSAADMKQKNVDAVKVRGHTKHILLCDLKQWDDKFRYVHEQAIISIAIEDGNYLQEAWEHVLTCLSRFEHLHLLGEGVPTDASFLIVPLIESEDKTQKSTSIQSSKKTNALQNPAVMAAVRGGTYDSTVSKTSVSALVTPEQINNFLSNINLLDQIGIVELNHIFAHSQRLNSDAIVAFVKALCKVSMTELQSPMDPRIFCLTKIVEIAHYNMNRIRLVWSRIWKVLSDFFVSVGLLENLSVSIFVMDSLRQLAMKFLEREELANYNFQNEFLRPFVVVMQRSNAPEVFTSAAADDTRSTVLLAFETVEKIIRDYFHHITETETTTFTDCVTCLIAFTSSQFNSDANLNAIAFLRFCAVKLAEEGFVCQDRGAEQPRNSDMLGGNATVHKDGYVSLWVPLLAGLAKLTTDPRMTIKKGAVGVLFDILKDHGHLFSQTIWTDIFQRIVYPLFSSEMSTPSDQISTSNLPDLETQTLAMKCLVGLFVNFFDVIRPELARTASIVTNFVRSPYKHCATTGVSAIMHLTEGVGNKLSEEEWEEILVCFKESVTHTFVIFSKIVRMMQDIEIPDRLDSYSETEQYLDHEMYSNDEEEANMETASYAIVKLKNHMALLLVVIQSIIKLYEEHRKYLRVEHMSILLEMVSAITTHSSEVSSESSLQMKFHKACSLLEVSEPAIVHFENESYHSYLKLQQALQHDYPSLSEEMNIESHVLNTCEKILRTYLKCAGHESCDESSHGNPSLHCAVPLSATKKEELAARTLLVLQVMKLLGDLERDSLGRILPSFFPLLVDLIQCEHSSGEVQHALYNIFQSAIGPMIQV</sequence>